<dbReference type="KEGG" id="vg:15614068"/>
<accession>A0A916KP47</accession>
<dbReference type="OrthoDB" id="18026at10239"/>
<gene>
    <name evidence="1" type="ORF">AHEV_139</name>
</gene>
<keyword evidence="2" id="KW-1185">Reference proteome</keyword>
<sequence>MWYFIINNNNIIFNNECQDYINKCFSNHTYCALKEVDKSYDYFGCIIYLDFNIMKAYYENDIFKTYTLLNQNIDYENISDNYIPTCAISDHYFPHHRKLFYIDNAYCPHKHTCHDRFCKEHNDELININFPFVKYNHSDD</sequence>
<protein>
    <submittedName>
        <fullName evidence="1">Uncharacterized protein</fullName>
    </submittedName>
</protein>
<dbReference type="EMBL" id="HF679131">
    <property type="protein sequence ID" value="CCU55460.1"/>
    <property type="molecule type" value="Genomic_DNA"/>
</dbReference>
<dbReference type="RefSeq" id="YP_008003962.1">
    <property type="nucleotide sequence ID" value="NC_021247.1"/>
</dbReference>
<organism evidence="1 2">
    <name type="scientific">Adoxophyes honmai entomopoxvirus 'L'</name>
    <dbReference type="NCBI Taxonomy" id="1293540"/>
    <lineage>
        <taxon>Viruses</taxon>
        <taxon>Varidnaviria</taxon>
        <taxon>Bamfordvirae</taxon>
        <taxon>Nucleocytoviricota</taxon>
        <taxon>Pokkesviricetes</taxon>
        <taxon>Chitovirales</taxon>
        <taxon>Poxviridae</taxon>
        <taxon>Entomopoxvirinae</taxon>
        <taxon>Betaentomopoxvirus</taxon>
        <taxon>Betaentomopoxvirus ahonmai</taxon>
    </lineage>
</organism>
<name>A0A916KP47_9POXV</name>
<reference evidence="1" key="1">
    <citation type="journal article" date="2013" name="J. Virol.">
        <title>New Insights into the Evolution of Entomopoxvirinae from the Complete Genome Sequences of Four Entomopoxviruses Infecting Adoxophyes honmai, Choristoneura biennis, Choristoneura rosaceana, and Mythimna separata.</title>
        <authorList>
            <person name="Theze J."/>
            <person name="Takatsuka J."/>
            <person name="Li Z."/>
            <person name="Gallais J."/>
            <person name="Doucet D."/>
            <person name="Arif B."/>
            <person name="Nakai M."/>
            <person name="Herniou E.A."/>
        </authorList>
    </citation>
    <scope>NUCLEOTIDE SEQUENCE</scope>
    <source>
        <strain evidence="1">Tokyo</strain>
    </source>
</reference>
<dbReference type="GeneID" id="15614068"/>
<evidence type="ECO:0000313" key="1">
    <source>
        <dbReference type="EMBL" id="CCU55460.1"/>
    </source>
</evidence>
<proteinExistence type="predicted"/>
<dbReference type="Proteomes" id="UP000792575">
    <property type="component" value="Genome"/>
</dbReference>
<evidence type="ECO:0000313" key="2">
    <source>
        <dbReference type="Proteomes" id="UP000792575"/>
    </source>
</evidence>